<sequence>MVPTRSAGRLTKVASVSKKKKSSTRSRSRNQSRGKMKLRSHRKIKNAGPNLETTAAMYLLGLNLVETTLTRVVPPPIH</sequence>
<dbReference type="GeneID" id="59289703"/>
<proteinExistence type="predicted"/>
<evidence type="ECO:0000313" key="3">
    <source>
        <dbReference type="Proteomes" id="UP000578531"/>
    </source>
</evidence>
<reference evidence="2 3" key="1">
    <citation type="journal article" date="2020" name="Genomics">
        <title>Complete, high-quality genomes from long-read metagenomic sequencing of two wolf lichen thalli reveals enigmatic genome architecture.</title>
        <authorList>
            <person name="McKenzie S.K."/>
            <person name="Walston R.F."/>
            <person name="Allen J.L."/>
        </authorList>
    </citation>
    <scope>NUCLEOTIDE SEQUENCE [LARGE SCALE GENOMIC DNA]</scope>
    <source>
        <strain evidence="2">WasteWater2</strain>
    </source>
</reference>
<dbReference type="Proteomes" id="UP000578531">
    <property type="component" value="Unassembled WGS sequence"/>
</dbReference>
<keyword evidence="3" id="KW-1185">Reference proteome</keyword>
<name>A0A8H6FSE3_9LECA</name>
<accession>A0A8H6FSE3</accession>
<feature type="region of interest" description="Disordered" evidence="1">
    <location>
        <begin position="1"/>
        <end position="48"/>
    </location>
</feature>
<dbReference type="EMBL" id="JACCJC010000034">
    <property type="protein sequence ID" value="KAF6233835.1"/>
    <property type="molecule type" value="Genomic_DNA"/>
</dbReference>
<organism evidence="2 3">
    <name type="scientific">Letharia columbiana</name>
    <dbReference type="NCBI Taxonomy" id="112416"/>
    <lineage>
        <taxon>Eukaryota</taxon>
        <taxon>Fungi</taxon>
        <taxon>Dikarya</taxon>
        <taxon>Ascomycota</taxon>
        <taxon>Pezizomycotina</taxon>
        <taxon>Lecanoromycetes</taxon>
        <taxon>OSLEUM clade</taxon>
        <taxon>Lecanoromycetidae</taxon>
        <taxon>Lecanorales</taxon>
        <taxon>Lecanorineae</taxon>
        <taxon>Parmeliaceae</taxon>
        <taxon>Letharia</taxon>
    </lineage>
</organism>
<dbReference type="AlphaFoldDB" id="A0A8H6FSE3"/>
<evidence type="ECO:0000256" key="1">
    <source>
        <dbReference type="SAM" id="MobiDB-lite"/>
    </source>
</evidence>
<gene>
    <name evidence="2" type="ORF">HO173_008047</name>
</gene>
<feature type="compositionally biased region" description="Basic residues" evidence="1">
    <location>
        <begin position="17"/>
        <end position="45"/>
    </location>
</feature>
<dbReference type="RefSeq" id="XP_037163244.1">
    <property type="nucleotide sequence ID" value="XM_037309947.1"/>
</dbReference>
<protein>
    <submittedName>
        <fullName evidence="2">Uncharacterized protein</fullName>
    </submittedName>
</protein>
<comment type="caution">
    <text evidence="2">The sequence shown here is derived from an EMBL/GenBank/DDBJ whole genome shotgun (WGS) entry which is preliminary data.</text>
</comment>
<evidence type="ECO:0000313" key="2">
    <source>
        <dbReference type="EMBL" id="KAF6233835.1"/>
    </source>
</evidence>